<dbReference type="OMA" id="RRFYKEI"/>
<accession>A7RX22</accession>
<name>A7RX22_NEMVE</name>
<dbReference type="OrthoDB" id="300500at2759"/>
<keyword evidence="8" id="KW-1185">Reference proteome</keyword>
<comment type="subcellular location">
    <subcellularLocation>
        <location evidence="1">Cell projection</location>
        <location evidence="1">Cilium</location>
        <location evidence="1">Flagellum</location>
    </subcellularLocation>
</comment>
<sequence length="187" mass="21410">MQYTGSSYHGEWQRDRMHGQGEYILPPLIGTKYVGGMKDGLYHGDGVIHVTETLKFIGKFLNGKVVEGKYEFSDGIVFEKEDWHYCDGIRNRLFGLEERDGIQPAGRSLVSNVDPPRETPKGMFDCGDGFYDPIRRVVHTYDMRFLRTTDEEEHKWIVGKCFKGWDEAVGYQPQTDNKASQGSENSE</sequence>
<keyword evidence="6" id="KW-0966">Cell projection</keyword>
<dbReference type="KEGG" id="nve:5515856"/>
<dbReference type="SUPFAM" id="SSF82185">
    <property type="entry name" value="Histone H3 K4-specific methyltransferase SET7/9 N-terminal domain"/>
    <property type="match status" value="1"/>
</dbReference>
<protein>
    <recommendedName>
        <fullName evidence="2">MORN repeat-containing protein 5</fullName>
    </recommendedName>
</protein>
<evidence type="ECO:0000256" key="5">
    <source>
        <dbReference type="ARBA" id="ARBA00023069"/>
    </source>
</evidence>
<proteinExistence type="predicted"/>
<keyword evidence="3" id="KW-0677">Repeat</keyword>
<dbReference type="Gene3D" id="2.20.110.10">
    <property type="entry name" value="Histone H3 K4-specific methyltransferase SET7/9 N-terminal domain"/>
    <property type="match status" value="1"/>
</dbReference>
<dbReference type="HOGENOM" id="CLU_117237_0_0_1"/>
<evidence type="ECO:0000256" key="3">
    <source>
        <dbReference type="ARBA" id="ARBA00022737"/>
    </source>
</evidence>
<dbReference type="eggNOG" id="KOG0231">
    <property type="taxonomic scope" value="Eukaryota"/>
</dbReference>
<keyword evidence="5" id="KW-0969">Cilium</keyword>
<organism evidence="7 8">
    <name type="scientific">Nematostella vectensis</name>
    <name type="common">Starlet sea anemone</name>
    <dbReference type="NCBI Taxonomy" id="45351"/>
    <lineage>
        <taxon>Eukaryota</taxon>
        <taxon>Metazoa</taxon>
        <taxon>Cnidaria</taxon>
        <taxon>Anthozoa</taxon>
        <taxon>Hexacorallia</taxon>
        <taxon>Actiniaria</taxon>
        <taxon>Edwardsiidae</taxon>
        <taxon>Nematostella</taxon>
    </lineage>
</organism>
<dbReference type="PANTHER" id="PTHR46437:SF1">
    <property type="entry name" value="MORN REPEAT-CONTAINING PROTEIN 5"/>
    <property type="match status" value="1"/>
</dbReference>
<dbReference type="Pfam" id="PF02493">
    <property type="entry name" value="MORN"/>
    <property type="match status" value="3"/>
</dbReference>
<dbReference type="PhylomeDB" id="A7RX22"/>
<dbReference type="EMBL" id="DS469549">
    <property type="protein sequence ID" value="EDO43951.1"/>
    <property type="molecule type" value="Genomic_DNA"/>
</dbReference>
<evidence type="ECO:0000256" key="4">
    <source>
        <dbReference type="ARBA" id="ARBA00022846"/>
    </source>
</evidence>
<dbReference type="Proteomes" id="UP000001593">
    <property type="component" value="Unassembled WGS sequence"/>
</dbReference>
<dbReference type="PANTHER" id="PTHR46437">
    <property type="entry name" value="MORN REPEAT-CONTAINING PROTEIN 5"/>
    <property type="match status" value="1"/>
</dbReference>
<dbReference type="SMART" id="SM00698">
    <property type="entry name" value="MORN"/>
    <property type="match status" value="1"/>
</dbReference>
<evidence type="ECO:0000256" key="1">
    <source>
        <dbReference type="ARBA" id="ARBA00004230"/>
    </source>
</evidence>
<keyword evidence="4" id="KW-0282">Flagellum</keyword>
<dbReference type="GO" id="GO:0031514">
    <property type="term" value="C:motile cilium"/>
    <property type="evidence" value="ECO:0007669"/>
    <property type="project" value="UniProtKB-SubCell"/>
</dbReference>
<evidence type="ECO:0000313" key="8">
    <source>
        <dbReference type="Proteomes" id="UP000001593"/>
    </source>
</evidence>
<evidence type="ECO:0000256" key="2">
    <source>
        <dbReference type="ARBA" id="ARBA00016322"/>
    </source>
</evidence>
<dbReference type="STRING" id="45351.A7RX22"/>
<dbReference type="InParanoid" id="A7RX22"/>
<dbReference type="AlphaFoldDB" id="A7RX22"/>
<dbReference type="InterPro" id="IPR042814">
    <property type="entry name" value="Morn5"/>
</dbReference>
<dbReference type="InterPro" id="IPR003409">
    <property type="entry name" value="MORN"/>
</dbReference>
<reference evidence="7 8" key="1">
    <citation type="journal article" date="2007" name="Science">
        <title>Sea anemone genome reveals ancestral eumetazoan gene repertoire and genomic organization.</title>
        <authorList>
            <person name="Putnam N.H."/>
            <person name="Srivastava M."/>
            <person name="Hellsten U."/>
            <person name="Dirks B."/>
            <person name="Chapman J."/>
            <person name="Salamov A."/>
            <person name="Terry A."/>
            <person name="Shapiro H."/>
            <person name="Lindquist E."/>
            <person name="Kapitonov V.V."/>
            <person name="Jurka J."/>
            <person name="Genikhovich G."/>
            <person name="Grigoriev I.V."/>
            <person name="Lucas S.M."/>
            <person name="Steele R.E."/>
            <person name="Finnerty J.R."/>
            <person name="Technau U."/>
            <person name="Martindale M.Q."/>
            <person name="Rokhsar D.S."/>
        </authorList>
    </citation>
    <scope>NUCLEOTIDE SEQUENCE [LARGE SCALE GENOMIC DNA]</scope>
    <source>
        <strain evidence="8">CH2 X CH6</strain>
    </source>
</reference>
<evidence type="ECO:0000256" key="6">
    <source>
        <dbReference type="ARBA" id="ARBA00023273"/>
    </source>
</evidence>
<gene>
    <name evidence="7" type="ORF">NEMVEDRAFT_v1g96563</name>
</gene>
<evidence type="ECO:0000313" key="7">
    <source>
        <dbReference type="EMBL" id="EDO43951.1"/>
    </source>
</evidence>